<evidence type="ECO:0000313" key="4">
    <source>
        <dbReference type="Proteomes" id="UP000241229"/>
    </source>
</evidence>
<feature type="region of interest" description="Disordered" evidence="1">
    <location>
        <begin position="36"/>
        <end position="196"/>
    </location>
</feature>
<name>A0A2P7STL6_9HYPH</name>
<dbReference type="Proteomes" id="UP000241229">
    <property type="component" value="Unassembled WGS sequence"/>
</dbReference>
<evidence type="ECO:0000313" key="3">
    <source>
        <dbReference type="EMBL" id="PSJ65828.1"/>
    </source>
</evidence>
<comment type="caution">
    <text evidence="3">The sequence shown here is derived from an EMBL/GenBank/DDBJ whole genome shotgun (WGS) entry which is preliminary data.</text>
</comment>
<feature type="compositionally biased region" description="Low complexity" evidence="1">
    <location>
        <begin position="163"/>
        <end position="174"/>
    </location>
</feature>
<sequence>MTGEANIERRGWGLPASIAVHALVAALVIFGLPKTLSQPQEEEVVSVTLEPPPKPPEPAKAEPPPPPPEPAKPPEPAPEQAAASPIPPLNPVVKFGEKDAGPRRSFAGAGAEDNPAPQPPVADERKAADEAAPENPEQDETQPAAENDEAKEPGKADDRTGNAAEQQLTTTAATPDKAPLPSGPPPRQAKAASEPKLHEARTLFSRSATGGPAATTAMANIPRGVRIGRLCETELGLQLLNGGHFPDLLPSYRLEEGTVLAIQRSAYRRAGGVWHDLSFECQVDADATGVVSFAFRVGDPIPRAEAARLGLPLQ</sequence>
<dbReference type="RefSeq" id="WP_106770370.1">
    <property type="nucleotide sequence ID" value="NZ_PXYK01000001.1"/>
</dbReference>
<feature type="compositionally biased region" description="Pro residues" evidence="1">
    <location>
        <begin position="50"/>
        <end position="77"/>
    </location>
</feature>
<reference evidence="3 4" key="1">
    <citation type="submission" date="2018-03" db="EMBL/GenBank/DDBJ databases">
        <title>The draft genome of Mesorhizobium sp. 6GN-30.</title>
        <authorList>
            <person name="Liu L."/>
            <person name="Li L."/>
            <person name="Wang T."/>
            <person name="Zhang X."/>
            <person name="Liang L."/>
        </authorList>
    </citation>
    <scope>NUCLEOTIDE SEQUENCE [LARGE SCALE GENOMIC DNA]</scope>
    <source>
        <strain evidence="3 4">6GN30</strain>
    </source>
</reference>
<feature type="compositionally biased region" description="Basic and acidic residues" evidence="1">
    <location>
        <begin position="148"/>
        <end position="160"/>
    </location>
</feature>
<dbReference type="AlphaFoldDB" id="A0A2P7STL6"/>
<keyword evidence="2" id="KW-0812">Transmembrane</keyword>
<accession>A0A2P7STL6</accession>
<dbReference type="EMBL" id="PXYK01000001">
    <property type="protein sequence ID" value="PSJ65828.1"/>
    <property type="molecule type" value="Genomic_DNA"/>
</dbReference>
<evidence type="ECO:0000256" key="2">
    <source>
        <dbReference type="SAM" id="Phobius"/>
    </source>
</evidence>
<feature type="transmembrane region" description="Helical" evidence="2">
    <location>
        <begin position="12"/>
        <end position="32"/>
    </location>
</feature>
<dbReference type="OrthoDB" id="9804158at2"/>
<evidence type="ECO:0008006" key="5">
    <source>
        <dbReference type="Google" id="ProtNLM"/>
    </source>
</evidence>
<protein>
    <recommendedName>
        <fullName evidence="5">DUF930 domain-containing protein</fullName>
    </recommendedName>
</protein>
<dbReference type="Pfam" id="PF06059">
    <property type="entry name" value="DUF930"/>
    <property type="match status" value="1"/>
</dbReference>
<dbReference type="InterPro" id="IPR009273">
    <property type="entry name" value="DUF930"/>
</dbReference>
<organism evidence="3 4">
    <name type="scientific">Kumtagia ephedrae</name>
    <dbReference type="NCBI Taxonomy" id="2116701"/>
    <lineage>
        <taxon>Bacteria</taxon>
        <taxon>Pseudomonadati</taxon>
        <taxon>Pseudomonadota</taxon>
        <taxon>Alphaproteobacteria</taxon>
        <taxon>Hyphomicrobiales</taxon>
        <taxon>Phyllobacteriaceae</taxon>
        <taxon>Kumtagia</taxon>
    </lineage>
</organism>
<gene>
    <name evidence="3" type="ORF">C7I84_01525</name>
</gene>
<keyword evidence="4" id="KW-1185">Reference proteome</keyword>
<evidence type="ECO:0000256" key="1">
    <source>
        <dbReference type="SAM" id="MobiDB-lite"/>
    </source>
</evidence>
<keyword evidence="2" id="KW-1133">Transmembrane helix</keyword>
<proteinExistence type="predicted"/>
<keyword evidence="2" id="KW-0472">Membrane</keyword>